<dbReference type="InterPro" id="IPR002880">
    <property type="entry name" value="Pyrv_Fd/Flavodoxin_OxRdtase_N"/>
</dbReference>
<dbReference type="GO" id="GO:0016491">
    <property type="term" value="F:oxidoreductase activity"/>
    <property type="evidence" value="ECO:0007669"/>
    <property type="project" value="UniProtKB-KW"/>
</dbReference>
<protein>
    <submittedName>
        <fullName evidence="4">3-methyl-2-oxobutanoate dehydrogenase subunit beta</fullName>
    </submittedName>
</protein>
<accession>A0A3N0BK74</accession>
<dbReference type="PANTHER" id="PTHR43088">
    <property type="entry name" value="SUBUNIT OF PYRUVATE:FLAVODOXIN OXIDOREDUCTASE-RELATED"/>
    <property type="match status" value="1"/>
</dbReference>
<dbReference type="Pfam" id="PF01855">
    <property type="entry name" value="POR_N"/>
    <property type="match status" value="1"/>
</dbReference>
<dbReference type="EMBL" id="QICD01000002">
    <property type="protein sequence ID" value="RNL48415.1"/>
    <property type="molecule type" value="Genomic_DNA"/>
</dbReference>
<feature type="domain" description="Pyruvate:ferredoxin oxidoreductase core" evidence="3">
    <location>
        <begin position="247"/>
        <end position="340"/>
    </location>
</feature>
<dbReference type="SUPFAM" id="SSF52518">
    <property type="entry name" value="Thiamin diphosphate-binding fold (THDP-binding)"/>
    <property type="match status" value="1"/>
</dbReference>
<evidence type="ECO:0000313" key="5">
    <source>
        <dbReference type="Proteomes" id="UP000278632"/>
    </source>
</evidence>
<reference evidence="5" key="1">
    <citation type="submission" date="2018-05" db="EMBL/GenBank/DDBJ databases">
        <title>Genome Sequencing of selected type strains of the family Eggerthellaceae.</title>
        <authorList>
            <person name="Danylec N."/>
            <person name="Stoll D.A."/>
            <person name="Doetsch A."/>
            <person name="Huch M."/>
        </authorList>
    </citation>
    <scope>NUCLEOTIDE SEQUENCE [LARGE SCALE GENOMIC DNA]</scope>
    <source>
        <strain evidence="5">DSM 16106</strain>
    </source>
</reference>
<dbReference type="CDD" id="cd07034">
    <property type="entry name" value="TPP_PYR_PFOR_IOR-alpha_like"/>
    <property type="match status" value="1"/>
</dbReference>
<dbReference type="InterPro" id="IPR029061">
    <property type="entry name" value="THDP-binding"/>
</dbReference>
<organism evidence="4 5">
    <name type="scientific">Paraeggerthella hongkongensis</name>
    <dbReference type="NCBI Taxonomy" id="230658"/>
    <lineage>
        <taxon>Bacteria</taxon>
        <taxon>Bacillati</taxon>
        <taxon>Actinomycetota</taxon>
        <taxon>Coriobacteriia</taxon>
        <taxon>Eggerthellales</taxon>
        <taxon>Eggerthellaceae</taxon>
        <taxon>Paraeggerthella</taxon>
    </lineage>
</organism>
<evidence type="ECO:0000256" key="1">
    <source>
        <dbReference type="ARBA" id="ARBA00023002"/>
    </source>
</evidence>
<dbReference type="Gene3D" id="3.40.50.970">
    <property type="match status" value="1"/>
</dbReference>
<evidence type="ECO:0000259" key="3">
    <source>
        <dbReference type="Pfam" id="PF17147"/>
    </source>
</evidence>
<dbReference type="GO" id="GO:0000287">
    <property type="term" value="F:magnesium ion binding"/>
    <property type="evidence" value="ECO:0007669"/>
    <property type="project" value="UniProtKB-ARBA"/>
</dbReference>
<name>A0A3N0BK74_9ACTN</name>
<dbReference type="RefSeq" id="WP_123191333.1">
    <property type="nucleotide sequence ID" value="NZ_QICD01000002.1"/>
</dbReference>
<dbReference type="Pfam" id="PF17147">
    <property type="entry name" value="PFOR_II"/>
    <property type="match status" value="1"/>
</dbReference>
<dbReference type="InterPro" id="IPR009014">
    <property type="entry name" value="Transketo_C/PFOR_II"/>
</dbReference>
<sequence length="354" mass="38450">MAEKVLMKGNEAMAESAIRAGCRFFFGYPITPQTELAAYMSKRLPKENGTYLQAESEVAAINMVYGAASAGARVMTSSSSPGISLKGEGISYMAGCDLPGVIVNVQRGGPGLGGIQPSQSDYWQATRATGHGDFQIMVYAPSTVQEMADCAYLAFDKADEYRIPVMILADGMLGQMMEPVVLPERKEQLPEKPWATTGHKNARAHNIMDSLYLKAEDLERLNRERFERYDVIKANEQRAESFMADDADIVLVAFGASARIARSAVVSAREKGIKAGLIRPITLWPFPTDALEHVMGTAKTFLSVEMNMGQMVDDIRLAAAGRVPVEFFGRTGGIIPTPVEVLAKIEELQGKVGA</sequence>
<evidence type="ECO:0000259" key="2">
    <source>
        <dbReference type="Pfam" id="PF01855"/>
    </source>
</evidence>
<dbReference type="InterPro" id="IPR033412">
    <property type="entry name" value="PFOR_II"/>
</dbReference>
<keyword evidence="5" id="KW-1185">Reference proteome</keyword>
<gene>
    <name evidence="4" type="ORF">DMP08_02050</name>
</gene>
<dbReference type="InterPro" id="IPR052368">
    <property type="entry name" value="2-oxoacid_oxidoreductase"/>
</dbReference>
<dbReference type="OrthoDB" id="9794954at2"/>
<feature type="domain" description="Pyruvate flavodoxin/ferredoxin oxidoreductase pyrimidine binding" evidence="2">
    <location>
        <begin position="16"/>
        <end position="190"/>
    </location>
</feature>
<dbReference type="AlphaFoldDB" id="A0A3N0BK74"/>
<dbReference type="NCBIfam" id="NF005507">
    <property type="entry name" value="PRK07119.1"/>
    <property type="match status" value="1"/>
</dbReference>
<dbReference type="PANTHER" id="PTHR43088:SF1">
    <property type="entry name" value="SUBUNIT OF PYRUVATE:FLAVODOXIN OXIDOREDUCTASE"/>
    <property type="match status" value="1"/>
</dbReference>
<dbReference type="SUPFAM" id="SSF52922">
    <property type="entry name" value="TK C-terminal domain-like"/>
    <property type="match status" value="1"/>
</dbReference>
<evidence type="ECO:0000313" key="4">
    <source>
        <dbReference type="EMBL" id="RNL48415.1"/>
    </source>
</evidence>
<dbReference type="Proteomes" id="UP000278632">
    <property type="component" value="Unassembled WGS sequence"/>
</dbReference>
<dbReference type="Gene3D" id="3.40.50.920">
    <property type="match status" value="1"/>
</dbReference>
<comment type="caution">
    <text evidence="4">The sequence shown here is derived from an EMBL/GenBank/DDBJ whole genome shotgun (WGS) entry which is preliminary data.</text>
</comment>
<proteinExistence type="predicted"/>
<keyword evidence="1" id="KW-0560">Oxidoreductase</keyword>